<comment type="caution">
    <text evidence="1">The sequence shown here is derived from an EMBL/GenBank/DDBJ whole genome shotgun (WGS) entry which is preliminary data.</text>
</comment>
<name>A0ACC2WKF3_9TREE</name>
<protein>
    <submittedName>
        <fullName evidence="1">Uncharacterized protein</fullName>
    </submittedName>
</protein>
<accession>A0ACC2WKF3</accession>
<gene>
    <name evidence="1" type="ORF">QFC20_002476</name>
</gene>
<dbReference type="EMBL" id="JASBWS010000017">
    <property type="protein sequence ID" value="KAJ9111888.1"/>
    <property type="molecule type" value="Genomic_DNA"/>
</dbReference>
<proteinExistence type="predicted"/>
<keyword evidence="2" id="KW-1185">Reference proteome</keyword>
<evidence type="ECO:0000313" key="1">
    <source>
        <dbReference type="EMBL" id="KAJ9111888.1"/>
    </source>
</evidence>
<dbReference type="Proteomes" id="UP001230649">
    <property type="component" value="Unassembled WGS sequence"/>
</dbReference>
<organism evidence="1 2">
    <name type="scientific">Naganishia adeliensis</name>
    <dbReference type="NCBI Taxonomy" id="92952"/>
    <lineage>
        <taxon>Eukaryota</taxon>
        <taxon>Fungi</taxon>
        <taxon>Dikarya</taxon>
        <taxon>Basidiomycota</taxon>
        <taxon>Agaricomycotina</taxon>
        <taxon>Tremellomycetes</taxon>
        <taxon>Filobasidiales</taxon>
        <taxon>Filobasidiaceae</taxon>
        <taxon>Naganishia</taxon>
    </lineage>
</organism>
<reference evidence="1" key="1">
    <citation type="submission" date="2023-04" db="EMBL/GenBank/DDBJ databases">
        <title>Draft Genome sequencing of Naganishia species isolated from polar environments using Oxford Nanopore Technology.</title>
        <authorList>
            <person name="Leo P."/>
            <person name="Venkateswaran K."/>
        </authorList>
    </citation>
    <scope>NUCLEOTIDE SEQUENCE</scope>
    <source>
        <strain evidence="1">MNA-CCFEE 5262</strain>
    </source>
</reference>
<evidence type="ECO:0000313" key="2">
    <source>
        <dbReference type="Proteomes" id="UP001230649"/>
    </source>
</evidence>
<sequence>MSSSEDKDALADSPPAKKLRLEQCDSALPRCTPCQTSNSECQQAGVRRQTSYPRGYVEDLEASCLDADPLDFAELLAKVLPDVDPKEFPSLLDSAAVITPARRQTSSERNTQRKNDDSEAPSTSRVSSVSTARNLSHLINDDPTASPSSSGARSLPNGHLNTHNSQVNKASEPPTMASSNLEESLHDHFTSSPQRLIAHLCSMSSEDAADRIFRLSATEYATIARQLGYSLLDDETTAHTEDQGTAASAKSLTSGSNFWAEVLEMEDSTRKEETKTAEENSWTFPPRDREMARRVIDKFFQGINRLRPIVDEEDFKREYGRLSRGTISNSEEFEPEFIACAHMVLALGTAIMDLEAQQTKSALTEVPVTGPPIPFAPDPSHSGRQQEQTLATTIHSAAAMSDRPVPANNFVFPLGHSTLFDKNDIEENIDGIGKDEHTWPSATFFFQEGMRVVRNGTGTSLQDLQKMIMVFLWYSCKVPIGALWRLTCNMVSSCMELGLHEDPASKNPRGQDVELRKQIFWVCCKINTDVAAMLGKSTTIKSRQISCPLPSVNTHPTLSAACALLELGHIKNEILTTLYDFDLGANDVVASSRQMAGRLDSFFESLPPESRELQEIWTAPENIIGGGRYTQTSSQGKFSLDLIVDTAHVLLEYTITYDLCLRAIFMNWNVAEDERDQAMSRAMLVSRTSVIAYTHLSHFAPTYMLTFPCNVFVSAIILLNGASREFAAVPREEVRVITRMAIEMLNDPRWSSPLRPIQETANTLQQFHEEVFGKSATPDGRQESES</sequence>